<reference evidence="2" key="1">
    <citation type="submission" date="2018-01" db="EMBL/GenBank/DDBJ databases">
        <title>An insight into the sialome of Amazonian anophelines.</title>
        <authorList>
            <person name="Ribeiro J.M."/>
            <person name="Scarpassa V."/>
            <person name="Calvo E."/>
        </authorList>
    </citation>
    <scope>NUCLEOTIDE SEQUENCE</scope>
</reference>
<accession>A0A2M4D3R8</accession>
<dbReference type="EMBL" id="GGFL01008056">
    <property type="protein sequence ID" value="MBW72234.1"/>
    <property type="molecule type" value="Transcribed_RNA"/>
</dbReference>
<organism evidence="2">
    <name type="scientific">Anopheles darlingi</name>
    <name type="common">Mosquito</name>
    <dbReference type="NCBI Taxonomy" id="43151"/>
    <lineage>
        <taxon>Eukaryota</taxon>
        <taxon>Metazoa</taxon>
        <taxon>Ecdysozoa</taxon>
        <taxon>Arthropoda</taxon>
        <taxon>Hexapoda</taxon>
        <taxon>Insecta</taxon>
        <taxon>Pterygota</taxon>
        <taxon>Neoptera</taxon>
        <taxon>Endopterygota</taxon>
        <taxon>Diptera</taxon>
        <taxon>Nematocera</taxon>
        <taxon>Culicoidea</taxon>
        <taxon>Culicidae</taxon>
        <taxon>Anophelinae</taxon>
        <taxon>Anopheles</taxon>
    </lineage>
</organism>
<dbReference type="AlphaFoldDB" id="A0A2M4D3R8"/>
<evidence type="ECO:0000313" key="2">
    <source>
        <dbReference type="EMBL" id="MBW72234.1"/>
    </source>
</evidence>
<name>A0A2M4D3R8_ANODA</name>
<protein>
    <submittedName>
        <fullName evidence="2">Putative secreted protein</fullName>
    </submittedName>
</protein>
<proteinExistence type="predicted"/>
<evidence type="ECO:0000256" key="1">
    <source>
        <dbReference type="SAM" id="MobiDB-lite"/>
    </source>
</evidence>
<sequence length="75" mass="7986">MRVSFGCVCVCVCLSRYGADKKVNHRIFGVSKCAAPGAAGLATVPGNQTNPRPTYQRQRPLPPERGSVGMEGSHL</sequence>
<feature type="region of interest" description="Disordered" evidence="1">
    <location>
        <begin position="41"/>
        <end position="75"/>
    </location>
</feature>
<feature type="compositionally biased region" description="Polar residues" evidence="1">
    <location>
        <begin position="45"/>
        <end position="57"/>
    </location>
</feature>